<evidence type="ECO:0000313" key="2">
    <source>
        <dbReference type="EMBL" id="CAG2195890.1"/>
    </source>
</evidence>
<dbReference type="AlphaFoldDB" id="A0A8S3QHV6"/>
<comment type="caution">
    <text evidence="2">The sequence shown here is derived from an EMBL/GenBank/DDBJ whole genome shotgun (WGS) entry which is preliminary data.</text>
</comment>
<protein>
    <submittedName>
        <fullName evidence="2">Uncharacterized protein</fullName>
    </submittedName>
</protein>
<sequence>MESSFLEVTGTVDISNVLPSFESTDFTSKPGTSINANTLSLEDSLPRISSLSSIGSLGPTDMLNNEYKTTGIEVDSTLFSLNTLNFTDETTTPGVFNGEIFTSMVTSSRNNLQISSVSVLYITTGISFQIDFTQSRDLQIQTSEIIQNTQTQFTSLHSSVLLHTQTSNIQTSTISSSLLTRFDATYNDAFSLQSTSLDSFIFSLVSKDKSSTVTFSLSIETFSASPVQKVDTSSNNQLYTSGYSWSVNQTEQVPENTLIVETFTSYINSATSLPFETISVFGDLAKESMSTTIHSFSPLSSFSNLKISSYTNVTSFSEIISSNSYHLVTSDINTVQPSKTVHIFSSKPTSTTTQAPELSFLEAQIMIVSCSIAFVLLLVFVPLMVMYYLGKLKLSRIRQKPRDNSDNDSSSSVNFPQDFNRDSVYDNTDMWKTLPVRYHSRTLSDLPYS</sequence>
<keyword evidence="1" id="KW-0812">Transmembrane</keyword>
<dbReference type="Proteomes" id="UP000683360">
    <property type="component" value="Unassembled WGS sequence"/>
</dbReference>
<organism evidence="2 3">
    <name type="scientific">Mytilus edulis</name>
    <name type="common">Blue mussel</name>
    <dbReference type="NCBI Taxonomy" id="6550"/>
    <lineage>
        <taxon>Eukaryota</taxon>
        <taxon>Metazoa</taxon>
        <taxon>Spiralia</taxon>
        <taxon>Lophotrochozoa</taxon>
        <taxon>Mollusca</taxon>
        <taxon>Bivalvia</taxon>
        <taxon>Autobranchia</taxon>
        <taxon>Pteriomorphia</taxon>
        <taxon>Mytilida</taxon>
        <taxon>Mytiloidea</taxon>
        <taxon>Mytilidae</taxon>
        <taxon>Mytilinae</taxon>
        <taxon>Mytilus</taxon>
    </lineage>
</organism>
<reference evidence="2" key="1">
    <citation type="submission" date="2021-03" db="EMBL/GenBank/DDBJ databases">
        <authorList>
            <person name="Bekaert M."/>
        </authorList>
    </citation>
    <scope>NUCLEOTIDE SEQUENCE</scope>
</reference>
<keyword evidence="1" id="KW-0472">Membrane</keyword>
<feature type="transmembrane region" description="Helical" evidence="1">
    <location>
        <begin position="365"/>
        <end position="390"/>
    </location>
</feature>
<dbReference type="OrthoDB" id="10575067at2759"/>
<proteinExistence type="predicted"/>
<evidence type="ECO:0000256" key="1">
    <source>
        <dbReference type="SAM" id="Phobius"/>
    </source>
</evidence>
<evidence type="ECO:0000313" key="3">
    <source>
        <dbReference type="Proteomes" id="UP000683360"/>
    </source>
</evidence>
<keyword evidence="3" id="KW-1185">Reference proteome</keyword>
<keyword evidence="1" id="KW-1133">Transmembrane helix</keyword>
<name>A0A8S3QHV6_MYTED</name>
<dbReference type="EMBL" id="CAJPWZ010000536">
    <property type="protein sequence ID" value="CAG2195890.1"/>
    <property type="molecule type" value="Genomic_DNA"/>
</dbReference>
<accession>A0A8S3QHV6</accession>
<gene>
    <name evidence="2" type="ORF">MEDL_10797</name>
</gene>